<dbReference type="GO" id="GO:0016410">
    <property type="term" value="F:N-acyltransferase activity"/>
    <property type="evidence" value="ECO:0007669"/>
    <property type="project" value="UniProtKB-UniRule"/>
</dbReference>
<comment type="pathway">
    <text evidence="9">Protein modification; lipoprotein biosynthesis (N-acyl transfer).</text>
</comment>
<dbReference type="GO" id="GO:0042158">
    <property type="term" value="P:lipoprotein biosynthetic process"/>
    <property type="evidence" value="ECO:0007669"/>
    <property type="project" value="UniProtKB-UniRule"/>
</dbReference>
<evidence type="ECO:0000256" key="8">
    <source>
        <dbReference type="ARBA" id="ARBA00023315"/>
    </source>
</evidence>
<dbReference type="Pfam" id="PF00795">
    <property type="entry name" value="CN_hydrolase"/>
    <property type="match status" value="1"/>
</dbReference>
<dbReference type="EC" id="2.3.1.269" evidence="9"/>
<dbReference type="AlphaFoldDB" id="A0A841GA01"/>
<dbReference type="PANTHER" id="PTHR38686">
    <property type="entry name" value="APOLIPOPROTEIN N-ACYLTRANSFERASE"/>
    <property type="match status" value="1"/>
</dbReference>
<sequence>MSTFSGMSLAAAYSLVAVLCAYLSLYPAMVGYLLNRFFPTGNASRLLLAFPALWLMSDWMFGQALTGFPWMWIGYSQTDTWLAGYAPLFGVQSVTLAVVCTSAALVLAITQRKIRWLFIPVMLFIGGYGLQRQEWTTPGEEVDFALIQGNIPQSLKWEPSEIRPTLLKYLTLTQKNMDADIVAWPESAVPAMENDMREFMTNMDETLRSKNTGFITGIQYYDQQNNQSYNAVVGIGLIDKEGQQSYQYGRNNRWYKQHLVPIGEFVPFETYLRPLAPIFNLPMSSFSRGNAKQANILVKGYKFATAICYETEFSDEMRQNIHDDTQFIMNVSNDSWFGESTGPWQHLNIARMRAIEFGKPLLRPTNSGVTAAFDEKGRLLASLPQFEMAALRVKVKTTTGTTPYTKWGSIPLVIYVVSSLLLAYRLQVVSIAGISVR</sequence>
<comment type="catalytic activity">
    <reaction evidence="9">
        <text>N-terminal S-1,2-diacyl-sn-glyceryl-L-cysteinyl-[lipoprotein] + a glycerophospholipid = N-acyl-S-1,2-diacyl-sn-glyceryl-L-cysteinyl-[lipoprotein] + a 2-acyl-sn-glycero-3-phospholipid + H(+)</text>
        <dbReference type="Rhea" id="RHEA:48228"/>
        <dbReference type="Rhea" id="RHEA-COMP:14681"/>
        <dbReference type="Rhea" id="RHEA-COMP:14684"/>
        <dbReference type="ChEBI" id="CHEBI:15378"/>
        <dbReference type="ChEBI" id="CHEBI:136912"/>
        <dbReference type="ChEBI" id="CHEBI:140656"/>
        <dbReference type="ChEBI" id="CHEBI:140657"/>
        <dbReference type="ChEBI" id="CHEBI:140660"/>
        <dbReference type="EC" id="2.3.1.269"/>
    </reaction>
</comment>
<keyword evidence="8 9" id="KW-0012">Acyltransferase</keyword>
<dbReference type="HAMAP" id="MF_01148">
    <property type="entry name" value="Lnt"/>
    <property type="match status" value="1"/>
</dbReference>
<dbReference type="EMBL" id="JACHGR010000001">
    <property type="protein sequence ID" value="MBB6054457.1"/>
    <property type="molecule type" value="Genomic_DNA"/>
</dbReference>
<keyword evidence="4 9" id="KW-0808">Transferase</keyword>
<dbReference type="SUPFAM" id="SSF56317">
    <property type="entry name" value="Carbon-nitrogen hydrolase"/>
    <property type="match status" value="1"/>
</dbReference>
<feature type="transmembrane region" description="Helical" evidence="9">
    <location>
        <begin position="12"/>
        <end position="34"/>
    </location>
</feature>
<dbReference type="InterPro" id="IPR004563">
    <property type="entry name" value="Apolipo_AcylTrfase"/>
</dbReference>
<proteinExistence type="inferred from homology"/>
<keyword evidence="3 9" id="KW-1003">Cell membrane</keyword>
<evidence type="ECO:0000313" key="11">
    <source>
        <dbReference type="EMBL" id="MBB6054457.1"/>
    </source>
</evidence>
<dbReference type="Pfam" id="PF20154">
    <property type="entry name" value="LNT_N"/>
    <property type="match status" value="1"/>
</dbReference>
<evidence type="ECO:0000259" key="10">
    <source>
        <dbReference type="PROSITE" id="PS50263"/>
    </source>
</evidence>
<evidence type="ECO:0000256" key="6">
    <source>
        <dbReference type="ARBA" id="ARBA00022989"/>
    </source>
</evidence>
<evidence type="ECO:0000256" key="2">
    <source>
        <dbReference type="ARBA" id="ARBA00010065"/>
    </source>
</evidence>
<dbReference type="InterPro" id="IPR045378">
    <property type="entry name" value="LNT_N"/>
</dbReference>
<dbReference type="GO" id="GO:0005886">
    <property type="term" value="C:plasma membrane"/>
    <property type="evidence" value="ECO:0007669"/>
    <property type="project" value="UniProtKB-SubCell"/>
</dbReference>
<dbReference type="Gene3D" id="3.60.110.10">
    <property type="entry name" value="Carbon-nitrogen hydrolase"/>
    <property type="match status" value="1"/>
</dbReference>
<organism evidence="11 12">
    <name type="scientific">Tolumonas osonensis</name>
    <dbReference type="NCBI Taxonomy" id="675874"/>
    <lineage>
        <taxon>Bacteria</taxon>
        <taxon>Pseudomonadati</taxon>
        <taxon>Pseudomonadota</taxon>
        <taxon>Gammaproteobacteria</taxon>
        <taxon>Aeromonadales</taxon>
        <taxon>Aeromonadaceae</taxon>
        <taxon>Tolumonas</taxon>
    </lineage>
</organism>
<protein>
    <recommendedName>
        <fullName evidence="9">Apolipoprotein N-acyltransferase</fullName>
        <shortName evidence="9">ALP N-acyltransferase</shortName>
        <ecNumber evidence="9">2.3.1.269</ecNumber>
    </recommendedName>
</protein>
<evidence type="ECO:0000256" key="9">
    <source>
        <dbReference type="HAMAP-Rule" id="MF_01148"/>
    </source>
</evidence>
<evidence type="ECO:0000256" key="1">
    <source>
        <dbReference type="ARBA" id="ARBA00004651"/>
    </source>
</evidence>
<dbReference type="UniPathway" id="UPA00666"/>
<keyword evidence="11" id="KW-0449">Lipoprotein</keyword>
<comment type="function">
    <text evidence="9">Catalyzes the phospholipid dependent N-acylation of the N-terminal cysteine of apolipoprotein, the last step in lipoprotein maturation.</text>
</comment>
<feature type="transmembrane region" description="Helical" evidence="9">
    <location>
        <begin position="412"/>
        <end position="436"/>
    </location>
</feature>
<keyword evidence="12" id="KW-1185">Reference proteome</keyword>
<dbReference type="InterPro" id="IPR003010">
    <property type="entry name" value="C-N_Hydrolase"/>
</dbReference>
<evidence type="ECO:0000256" key="4">
    <source>
        <dbReference type="ARBA" id="ARBA00022679"/>
    </source>
</evidence>
<dbReference type="Proteomes" id="UP000585721">
    <property type="component" value="Unassembled WGS sequence"/>
</dbReference>
<keyword evidence="5 9" id="KW-0812">Transmembrane</keyword>
<accession>A0A841GA01</accession>
<evidence type="ECO:0000313" key="12">
    <source>
        <dbReference type="Proteomes" id="UP000585721"/>
    </source>
</evidence>
<dbReference type="NCBIfam" id="TIGR00546">
    <property type="entry name" value="lnt"/>
    <property type="match status" value="1"/>
</dbReference>
<dbReference type="CDD" id="cd07571">
    <property type="entry name" value="ALP_N-acyl_transferase"/>
    <property type="match status" value="1"/>
</dbReference>
<feature type="transmembrane region" description="Helical" evidence="9">
    <location>
        <begin position="85"/>
        <end position="107"/>
    </location>
</feature>
<feature type="domain" description="CN hydrolase" evidence="10">
    <location>
        <begin position="147"/>
        <end position="397"/>
    </location>
</feature>
<dbReference type="PANTHER" id="PTHR38686:SF1">
    <property type="entry name" value="APOLIPOPROTEIN N-ACYLTRANSFERASE"/>
    <property type="match status" value="1"/>
</dbReference>
<dbReference type="PROSITE" id="PS50263">
    <property type="entry name" value="CN_HYDROLASE"/>
    <property type="match status" value="1"/>
</dbReference>
<evidence type="ECO:0000256" key="3">
    <source>
        <dbReference type="ARBA" id="ARBA00022475"/>
    </source>
</evidence>
<feature type="transmembrane region" description="Helical" evidence="9">
    <location>
        <begin position="46"/>
        <end position="73"/>
    </location>
</feature>
<comment type="subcellular location">
    <subcellularLocation>
        <location evidence="1 9">Cell membrane</location>
        <topology evidence="1 9">Multi-pass membrane protein</topology>
    </subcellularLocation>
</comment>
<reference evidence="11 12" key="1">
    <citation type="submission" date="2020-08" db="EMBL/GenBank/DDBJ databases">
        <title>Genomic Encyclopedia of Type Strains, Phase IV (KMG-IV): sequencing the most valuable type-strain genomes for metagenomic binning, comparative biology and taxonomic classification.</title>
        <authorList>
            <person name="Goeker M."/>
        </authorList>
    </citation>
    <scope>NUCLEOTIDE SEQUENCE [LARGE SCALE GENOMIC DNA]</scope>
    <source>
        <strain evidence="11 12">DSM 22975</strain>
    </source>
</reference>
<name>A0A841GA01_9GAMM</name>
<dbReference type="InterPro" id="IPR036526">
    <property type="entry name" value="C-N_Hydrolase_sf"/>
</dbReference>
<comment type="caution">
    <text evidence="11">The sequence shown here is derived from an EMBL/GenBank/DDBJ whole genome shotgun (WGS) entry which is preliminary data.</text>
</comment>
<comment type="similarity">
    <text evidence="2 9">Belongs to the CN hydrolase family. Apolipoprotein N-acyltransferase subfamily.</text>
</comment>
<evidence type="ECO:0000256" key="5">
    <source>
        <dbReference type="ARBA" id="ARBA00022692"/>
    </source>
</evidence>
<comment type="caution">
    <text evidence="9">Lacks conserved residue(s) required for the propagation of feature annotation.</text>
</comment>
<keyword evidence="7 9" id="KW-0472">Membrane</keyword>
<evidence type="ECO:0000256" key="7">
    <source>
        <dbReference type="ARBA" id="ARBA00023136"/>
    </source>
</evidence>
<gene>
    <name evidence="9" type="primary">lnt</name>
    <name evidence="11" type="ORF">HNR75_000322</name>
</gene>
<keyword evidence="6 9" id="KW-1133">Transmembrane helix</keyword>